<name>A0A7R9IAW4_9NEOP</name>
<organism evidence="2">
    <name type="scientific">Timema tahoe</name>
    <dbReference type="NCBI Taxonomy" id="61484"/>
    <lineage>
        <taxon>Eukaryota</taxon>
        <taxon>Metazoa</taxon>
        <taxon>Ecdysozoa</taxon>
        <taxon>Arthropoda</taxon>
        <taxon>Hexapoda</taxon>
        <taxon>Insecta</taxon>
        <taxon>Pterygota</taxon>
        <taxon>Neoptera</taxon>
        <taxon>Polyneoptera</taxon>
        <taxon>Phasmatodea</taxon>
        <taxon>Timematodea</taxon>
        <taxon>Timematoidea</taxon>
        <taxon>Timematidae</taxon>
        <taxon>Timema</taxon>
    </lineage>
</organism>
<protein>
    <submittedName>
        <fullName evidence="2">Uncharacterized protein</fullName>
    </submittedName>
</protein>
<feature type="compositionally biased region" description="Basic and acidic residues" evidence="1">
    <location>
        <begin position="104"/>
        <end position="130"/>
    </location>
</feature>
<feature type="region of interest" description="Disordered" evidence="1">
    <location>
        <begin position="1"/>
        <end position="45"/>
    </location>
</feature>
<accession>A0A7R9IAW4</accession>
<gene>
    <name evidence="2" type="ORF">TTEB3V08_LOCUS2166</name>
</gene>
<evidence type="ECO:0000256" key="1">
    <source>
        <dbReference type="SAM" id="MobiDB-lite"/>
    </source>
</evidence>
<evidence type="ECO:0000313" key="2">
    <source>
        <dbReference type="EMBL" id="CAD7454049.1"/>
    </source>
</evidence>
<dbReference type="AlphaFoldDB" id="A0A7R9IAW4"/>
<reference evidence="2" key="1">
    <citation type="submission" date="2020-11" db="EMBL/GenBank/DDBJ databases">
        <authorList>
            <person name="Tran Van P."/>
        </authorList>
    </citation>
    <scope>NUCLEOTIDE SEQUENCE</scope>
</reference>
<proteinExistence type="predicted"/>
<feature type="region of interest" description="Disordered" evidence="1">
    <location>
        <begin position="97"/>
        <end position="130"/>
    </location>
</feature>
<dbReference type="EMBL" id="OE000494">
    <property type="protein sequence ID" value="CAD7454049.1"/>
    <property type="molecule type" value="Genomic_DNA"/>
</dbReference>
<sequence>MDSSRLKQVVKATRGAGAAPRVVHPNGSAKENKKYNTAGRDGPQRAGEYIVSTAKHDEVTSEKKWGEIPFTSRRLTRWANKSRVAFSRFANFDESGATFSIGARGDEGEAKTKEKTSHDRERESDSKAGE</sequence>